<dbReference type="Proteomes" id="UP001565220">
    <property type="component" value="Unassembled WGS sequence"/>
</dbReference>
<keyword evidence="7" id="KW-1185">Reference proteome</keyword>
<dbReference type="Pfam" id="PF04277">
    <property type="entry name" value="OAD_gamma"/>
    <property type="match status" value="1"/>
</dbReference>
<evidence type="ECO:0000256" key="5">
    <source>
        <dbReference type="ARBA" id="ARBA00023136"/>
    </source>
</evidence>
<evidence type="ECO:0000256" key="3">
    <source>
        <dbReference type="ARBA" id="ARBA00022692"/>
    </source>
</evidence>
<gene>
    <name evidence="6" type="ORF">AB8S09_12475</name>
</gene>
<dbReference type="InterPro" id="IPR005899">
    <property type="entry name" value="Na_pump_deCOase"/>
</dbReference>
<evidence type="ECO:0000256" key="4">
    <source>
        <dbReference type="ARBA" id="ARBA00022989"/>
    </source>
</evidence>
<proteinExistence type="predicted"/>
<organism evidence="6 7">
    <name type="scientific">Clostridium lapidicellarium</name>
    <dbReference type="NCBI Taxonomy" id="3240931"/>
    <lineage>
        <taxon>Bacteria</taxon>
        <taxon>Bacillati</taxon>
        <taxon>Bacillota</taxon>
        <taxon>Clostridia</taxon>
        <taxon>Eubacteriales</taxon>
        <taxon>Clostridiaceae</taxon>
        <taxon>Clostridium</taxon>
    </lineage>
</organism>
<accession>A0ABV4DZV8</accession>
<evidence type="ECO:0000256" key="1">
    <source>
        <dbReference type="ARBA" id="ARBA00004236"/>
    </source>
</evidence>
<comment type="subcellular location">
    <subcellularLocation>
        <location evidence="1">Cell membrane</location>
    </subcellularLocation>
</comment>
<reference evidence="6 7" key="1">
    <citation type="submission" date="2024-08" db="EMBL/GenBank/DDBJ databases">
        <title>Clostridium lapicellarii sp. nov., and Clostridium renhuaiense sp. nov., two species isolated from the mud in a fermentation cellar used for producing sauce-flavour Chinese liquors.</title>
        <authorList>
            <person name="Yang F."/>
            <person name="Wang H."/>
            <person name="Chen L.Q."/>
            <person name="Zhou N."/>
            <person name="Lu J.J."/>
            <person name="Pu X.X."/>
            <person name="Wan B."/>
            <person name="Wang L."/>
            <person name="Liu S.J."/>
        </authorList>
    </citation>
    <scope>NUCLEOTIDE SEQUENCE [LARGE SCALE GENOMIC DNA]</scope>
    <source>
        <strain evidence="6 7">MT-113</strain>
    </source>
</reference>
<evidence type="ECO:0000256" key="2">
    <source>
        <dbReference type="ARBA" id="ARBA00022475"/>
    </source>
</evidence>
<keyword evidence="3" id="KW-0812">Transmembrane</keyword>
<comment type="caution">
    <text evidence="6">The sequence shown here is derived from an EMBL/GenBank/DDBJ whole genome shotgun (WGS) entry which is preliminary data.</text>
</comment>
<protein>
    <submittedName>
        <fullName evidence="6">OadG family transporter subunit</fullName>
    </submittedName>
</protein>
<dbReference type="EMBL" id="JBGFFE010000021">
    <property type="protein sequence ID" value="MEY8764447.1"/>
    <property type="molecule type" value="Genomic_DNA"/>
</dbReference>
<keyword evidence="5" id="KW-0472">Membrane</keyword>
<evidence type="ECO:0000313" key="6">
    <source>
        <dbReference type="EMBL" id="MEY8764447.1"/>
    </source>
</evidence>
<keyword evidence="4" id="KW-1133">Transmembrane helix</keyword>
<evidence type="ECO:0000313" key="7">
    <source>
        <dbReference type="Proteomes" id="UP001565220"/>
    </source>
</evidence>
<sequence>MSDLLILIVAVILMLLLFKFTPPHYKPSKDNNTEVSNATSVKKQNVANENVSGEEEGELIAVITAAVAAAMGTSTSHVFIRNVKRVVPVVSPWTTAGRREQMKPLNRNKKTWRINEGINL</sequence>
<keyword evidence="2" id="KW-1003">Cell membrane</keyword>
<dbReference type="RefSeq" id="WP_294184318.1">
    <property type="nucleotide sequence ID" value="NZ_JBGFFE010000021.1"/>
</dbReference>
<name>A0ABV4DZV8_9CLOT</name>